<sequence length="341" mass="35994">MTKRIGRQTVAFSKPVVIRAAASTVGKKEGEGPLGQYFDEIAEDSMMGEDSWEKAESCFVAENMALVLKKAGLTHEDIQYVLCGDLLNQCMGTTFGIKDLPIPFLGLFGACSTMGEAMSVGAMLIDGGFAEYVLGGASSHFCAAEKQFRFPLPLGIQRPQSATRTVTGDGAVVLAKEGEGPQITMVTTGKIIDMGITDAQNMGAAMAPAAVDLLLAHFQETGRTPQDYDVIVTGDLGYVGHQLVVELMAKEGYDMSENYTDCGILIFDRETQDTHSGGSGCACSAVTFCGYFYPKLCSGEINRMLFIPTGALLSADSAVLGLTIPAVAHGVVIESGKGSCT</sequence>
<dbReference type="GO" id="GO:0016746">
    <property type="term" value="F:acyltransferase activity"/>
    <property type="evidence" value="ECO:0007669"/>
    <property type="project" value="InterPro"/>
</dbReference>
<dbReference type="RefSeq" id="WP_072852693.1">
    <property type="nucleotide sequence ID" value="NZ_FRAH01000060.1"/>
</dbReference>
<dbReference type="Proteomes" id="UP000183975">
    <property type="component" value="Unassembled WGS sequence"/>
</dbReference>
<dbReference type="NCBIfam" id="TIGR02845">
    <property type="entry name" value="spore_V_AD"/>
    <property type="match status" value="1"/>
</dbReference>
<dbReference type="InterPro" id="IPR038369">
    <property type="entry name" value="SpoVAD_sf"/>
</dbReference>
<accession>A0A1M6X7L0</accession>
<dbReference type="SUPFAM" id="SSF53901">
    <property type="entry name" value="Thiolase-like"/>
    <property type="match status" value="1"/>
</dbReference>
<dbReference type="Gene3D" id="3.40.47.40">
    <property type="entry name" value="Stage V sporulation protein AD"/>
    <property type="match status" value="1"/>
</dbReference>
<dbReference type="NCBIfam" id="NF006160">
    <property type="entry name" value="PRK08304.1"/>
    <property type="match status" value="1"/>
</dbReference>
<proteinExistence type="predicted"/>
<dbReference type="EMBL" id="FRAH01000060">
    <property type="protein sequence ID" value="SHL01990.1"/>
    <property type="molecule type" value="Genomic_DNA"/>
</dbReference>
<name>A0A1M6X7L0_9FIRM</name>
<evidence type="ECO:0000313" key="2">
    <source>
        <dbReference type="Proteomes" id="UP000183975"/>
    </source>
</evidence>
<evidence type="ECO:0000313" key="1">
    <source>
        <dbReference type="EMBL" id="SHL01990.1"/>
    </source>
</evidence>
<dbReference type="AlphaFoldDB" id="A0A1M6X7L0"/>
<keyword evidence="2" id="KW-1185">Reference proteome</keyword>
<dbReference type="InterPro" id="IPR010894">
    <property type="entry name" value="SpoVAD"/>
</dbReference>
<organism evidence="1 2">
    <name type="scientific">Anaerotignum lactatifermentans DSM 14214</name>
    <dbReference type="NCBI Taxonomy" id="1121323"/>
    <lineage>
        <taxon>Bacteria</taxon>
        <taxon>Bacillati</taxon>
        <taxon>Bacillota</taxon>
        <taxon>Clostridia</taxon>
        <taxon>Lachnospirales</taxon>
        <taxon>Anaerotignaceae</taxon>
        <taxon>Anaerotignum</taxon>
    </lineage>
</organism>
<dbReference type="InterPro" id="IPR016039">
    <property type="entry name" value="Thiolase-like"/>
</dbReference>
<dbReference type="PIRSF" id="PIRSF011570">
    <property type="entry name" value="SpoVAD"/>
    <property type="match status" value="1"/>
</dbReference>
<dbReference type="Pfam" id="PF07451">
    <property type="entry name" value="SpoVAD"/>
    <property type="match status" value="1"/>
</dbReference>
<dbReference type="OrthoDB" id="9770068at2"/>
<gene>
    <name evidence="1" type="ORF">SAMN02745138_02738</name>
</gene>
<protein>
    <submittedName>
        <fullName evidence="1">Stage V sporulation protein AD</fullName>
    </submittedName>
</protein>
<reference evidence="1 2" key="1">
    <citation type="submission" date="2016-11" db="EMBL/GenBank/DDBJ databases">
        <authorList>
            <person name="Jaros S."/>
            <person name="Januszkiewicz K."/>
            <person name="Wedrychowicz H."/>
        </authorList>
    </citation>
    <scope>NUCLEOTIDE SEQUENCE [LARGE SCALE GENOMIC DNA]</scope>
    <source>
        <strain evidence="1 2">DSM 14214</strain>
    </source>
</reference>